<accession>A0A2H0VHB7</accession>
<dbReference type="SUPFAM" id="SSF52833">
    <property type="entry name" value="Thioredoxin-like"/>
    <property type="match status" value="1"/>
</dbReference>
<evidence type="ECO:0000313" key="3">
    <source>
        <dbReference type="Proteomes" id="UP000230776"/>
    </source>
</evidence>
<proteinExistence type="predicted"/>
<dbReference type="AlphaFoldDB" id="A0A2H0VHB7"/>
<evidence type="ECO:0000313" key="2">
    <source>
        <dbReference type="EMBL" id="PIR98502.1"/>
    </source>
</evidence>
<feature type="transmembrane region" description="Helical" evidence="1">
    <location>
        <begin position="161"/>
        <end position="184"/>
    </location>
</feature>
<keyword evidence="1" id="KW-0812">Transmembrane</keyword>
<comment type="caution">
    <text evidence="2">The sequence shown here is derived from an EMBL/GenBank/DDBJ whole genome shotgun (WGS) entry which is preliminary data.</text>
</comment>
<dbReference type="InterPro" id="IPR036249">
    <property type="entry name" value="Thioredoxin-like_sf"/>
</dbReference>
<protein>
    <recommendedName>
        <fullName evidence="4">Thioredoxin domain-containing protein</fullName>
    </recommendedName>
</protein>
<feature type="transmembrane region" description="Helical" evidence="1">
    <location>
        <begin position="231"/>
        <end position="248"/>
    </location>
</feature>
<dbReference type="Proteomes" id="UP000230776">
    <property type="component" value="Unassembled WGS sequence"/>
</dbReference>
<sequence length="388" mass="42662">MKKVVFLTLSTLVLTSFFIPIIVAQESRAEINFFYSETCPHCHEESKFLDTLEEDYGDQIQVNRYTVSDPIRDSGNLALVRNFAEEAGIGESVGLVPITFISDDAYVGYTDKAVPPGIYPAIATPESIMASIEEIVGPLERKEGKSGLFANIDYENYSLPVLAALMGFLDGFNVCSLGALIIILGLVLQLQSRRKIMLYGGIFIFTTALIYGFLINLWYQFFTVAEGYLGILRPLIGILGVVGGAYFIKEFFRLRNVGLVCKTTGASFIDKMTKRTEKIFNNPHNILYIAGGVLLFAAIITLVEFPCSAAVPVAFAGLLAEQGIGNAASLGLMAIFIFFYLLDEIIVFALAVWKMRIVSSSPELTTWATLLEGLFLLALGIYYISSIL</sequence>
<dbReference type="Gene3D" id="3.40.30.10">
    <property type="entry name" value="Glutaredoxin"/>
    <property type="match status" value="1"/>
</dbReference>
<keyword evidence="1" id="KW-0472">Membrane</keyword>
<feature type="transmembrane region" description="Helical" evidence="1">
    <location>
        <begin position="364"/>
        <end position="384"/>
    </location>
</feature>
<reference evidence="3" key="1">
    <citation type="submission" date="2017-09" db="EMBL/GenBank/DDBJ databases">
        <title>Depth-based differentiation of microbial function through sediment-hosted aquifers and enrichment of novel symbionts in the deep terrestrial subsurface.</title>
        <authorList>
            <person name="Probst A.J."/>
            <person name="Ladd B."/>
            <person name="Jarett J.K."/>
            <person name="Geller-Mcgrath D.E."/>
            <person name="Sieber C.M.K."/>
            <person name="Emerson J.B."/>
            <person name="Anantharaman K."/>
            <person name="Thomas B.C."/>
            <person name="Malmstrom R."/>
            <person name="Stieglmeier M."/>
            <person name="Klingl A."/>
            <person name="Woyke T."/>
            <person name="Ryan C.M."/>
            <person name="Banfield J.F."/>
        </authorList>
    </citation>
    <scope>NUCLEOTIDE SEQUENCE [LARGE SCALE GENOMIC DNA]</scope>
</reference>
<dbReference type="EMBL" id="PFAG01000014">
    <property type="protein sequence ID" value="PIR98502.1"/>
    <property type="molecule type" value="Genomic_DNA"/>
</dbReference>
<organism evidence="2 3">
    <name type="scientific">Candidatus Colwellbacteria bacterium CG10_big_fil_rev_8_21_14_0_10_41_28</name>
    <dbReference type="NCBI Taxonomy" id="1974539"/>
    <lineage>
        <taxon>Bacteria</taxon>
        <taxon>Candidatus Colwelliibacteriota</taxon>
    </lineage>
</organism>
<evidence type="ECO:0000256" key="1">
    <source>
        <dbReference type="SAM" id="Phobius"/>
    </source>
</evidence>
<gene>
    <name evidence="2" type="ORF">COT88_01605</name>
</gene>
<feature type="transmembrane region" description="Helical" evidence="1">
    <location>
        <begin position="196"/>
        <end position="219"/>
    </location>
</feature>
<feature type="transmembrane region" description="Helical" evidence="1">
    <location>
        <begin position="327"/>
        <end position="352"/>
    </location>
</feature>
<feature type="transmembrane region" description="Helical" evidence="1">
    <location>
        <begin position="286"/>
        <end position="315"/>
    </location>
</feature>
<keyword evidence="1" id="KW-1133">Transmembrane helix</keyword>
<name>A0A2H0VHB7_9BACT</name>
<evidence type="ECO:0008006" key="4">
    <source>
        <dbReference type="Google" id="ProtNLM"/>
    </source>
</evidence>